<dbReference type="EMBL" id="VOBL01000048">
    <property type="protein sequence ID" value="KAA0969854.1"/>
    <property type="molecule type" value="Genomic_DNA"/>
</dbReference>
<dbReference type="InterPro" id="IPR044068">
    <property type="entry name" value="CB"/>
</dbReference>
<name>A0A5B0DSR3_9MICC</name>
<dbReference type="GO" id="GO:0015074">
    <property type="term" value="P:DNA integration"/>
    <property type="evidence" value="ECO:0007669"/>
    <property type="project" value="InterPro"/>
</dbReference>
<evidence type="ECO:0000313" key="6">
    <source>
        <dbReference type="EMBL" id="KAA0969854.1"/>
    </source>
</evidence>
<dbReference type="SUPFAM" id="SSF56349">
    <property type="entry name" value="DNA breaking-rejoining enzymes"/>
    <property type="match status" value="1"/>
</dbReference>
<evidence type="ECO:0000256" key="2">
    <source>
        <dbReference type="ARBA" id="ARBA00023172"/>
    </source>
</evidence>
<dbReference type="Proteomes" id="UP000323856">
    <property type="component" value="Unassembled WGS sequence"/>
</dbReference>
<evidence type="ECO:0000259" key="4">
    <source>
        <dbReference type="PROSITE" id="PS51898"/>
    </source>
</evidence>
<dbReference type="OrthoDB" id="9802329at2"/>
<protein>
    <submittedName>
        <fullName evidence="6">Tyrosine-type recombinase/integrase</fullName>
    </submittedName>
</protein>
<dbReference type="GO" id="GO:0006310">
    <property type="term" value="P:DNA recombination"/>
    <property type="evidence" value="ECO:0007669"/>
    <property type="project" value="UniProtKB-KW"/>
</dbReference>
<dbReference type="Pfam" id="PF00589">
    <property type="entry name" value="Phage_integrase"/>
    <property type="match status" value="1"/>
</dbReference>
<dbReference type="InterPro" id="IPR050090">
    <property type="entry name" value="Tyrosine_recombinase_XerCD"/>
</dbReference>
<dbReference type="InterPro" id="IPR002104">
    <property type="entry name" value="Integrase_catalytic"/>
</dbReference>
<dbReference type="PANTHER" id="PTHR30349:SF90">
    <property type="entry name" value="TYROSINE RECOMBINASE XERD"/>
    <property type="match status" value="1"/>
</dbReference>
<gene>
    <name evidence="6" type="ORF">FQ154_20595</name>
</gene>
<reference evidence="6 7" key="1">
    <citation type="submission" date="2019-07" db="EMBL/GenBank/DDBJ databases">
        <title>Analysis of the biochemical properties, biological activity and biotechnological potential of siderophores and biosurfactants produced by Antarctic psychrotolerant bacteria.</title>
        <authorList>
            <person name="Styczynski M."/>
            <person name="Krucon T."/>
            <person name="Decewicz P."/>
            <person name="Dziewit L."/>
        </authorList>
    </citation>
    <scope>NUCLEOTIDE SEQUENCE [LARGE SCALE GENOMIC DNA]</scope>
    <source>
        <strain evidence="6 7">ANT_H27</strain>
    </source>
</reference>
<sequence>MRKTIDELASQASLKLAELGYAPGTIQHYKTTWNKVKRWCSERGLVWFDPDQELRLIEDLGLDGNVLSPGERSMLRHVRSLLSLNDHGCLPSFSRRQPDEVPDQFRNVFRTYATHLQQRGLAPVTRRGLASILRKFLTGLRIKDFGVLSMEDVTAHLEACASMTSQTRTGILYAIRAFTQWAADEGFCSPKVAAAMPVIPGHKHAELPSAYAASEVSAMVGATGGQSLKRDRAMLLLASVLGMRAGDIRALHMENIHWRTPEVRFTQPKTGHRVRLPLPEEVMLALADYLRNERPESTSEHVFLHHRAPHHSFEDAVNPFHYVATNAYGRANVDTAGKHHGMHSLRHSVATNMLSGGTPYPVISGVLGHSNANTTRKYMAIDVERLRALSLEVPRG</sequence>
<dbReference type="InterPro" id="IPR011010">
    <property type="entry name" value="DNA_brk_join_enz"/>
</dbReference>
<dbReference type="AlphaFoldDB" id="A0A5B0DSR3"/>
<feature type="domain" description="Core-binding (CB)" evidence="5">
    <location>
        <begin position="103"/>
        <end position="183"/>
    </location>
</feature>
<evidence type="ECO:0000256" key="1">
    <source>
        <dbReference type="ARBA" id="ARBA00023125"/>
    </source>
</evidence>
<evidence type="ECO:0000259" key="5">
    <source>
        <dbReference type="PROSITE" id="PS51900"/>
    </source>
</evidence>
<organism evidence="6 7">
    <name type="scientific">Paeniglutamicibacter gangotriensis</name>
    <dbReference type="NCBI Taxonomy" id="254787"/>
    <lineage>
        <taxon>Bacteria</taxon>
        <taxon>Bacillati</taxon>
        <taxon>Actinomycetota</taxon>
        <taxon>Actinomycetes</taxon>
        <taxon>Micrococcales</taxon>
        <taxon>Micrococcaceae</taxon>
        <taxon>Paeniglutamicibacter</taxon>
    </lineage>
</organism>
<dbReference type="InterPro" id="IPR013762">
    <property type="entry name" value="Integrase-like_cat_sf"/>
</dbReference>
<dbReference type="RefSeq" id="WP_149621190.1">
    <property type="nucleotide sequence ID" value="NZ_VOBL01000048.1"/>
</dbReference>
<accession>A0A5B0DSR3</accession>
<evidence type="ECO:0000256" key="3">
    <source>
        <dbReference type="PROSITE-ProRule" id="PRU01248"/>
    </source>
</evidence>
<comment type="caution">
    <text evidence="6">The sequence shown here is derived from an EMBL/GenBank/DDBJ whole genome shotgun (WGS) entry which is preliminary data.</text>
</comment>
<keyword evidence="2" id="KW-0233">DNA recombination</keyword>
<dbReference type="PROSITE" id="PS51898">
    <property type="entry name" value="TYR_RECOMBINASE"/>
    <property type="match status" value="1"/>
</dbReference>
<dbReference type="GO" id="GO:0003677">
    <property type="term" value="F:DNA binding"/>
    <property type="evidence" value="ECO:0007669"/>
    <property type="project" value="UniProtKB-UniRule"/>
</dbReference>
<keyword evidence="1 3" id="KW-0238">DNA-binding</keyword>
<feature type="domain" description="Tyr recombinase" evidence="4">
    <location>
        <begin position="206"/>
        <end position="391"/>
    </location>
</feature>
<proteinExistence type="predicted"/>
<evidence type="ECO:0000313" key="7">
    <source>
        <dbReference type="Proteomes" id="UP000323856"/>
    </source>
</evidence>
<dbReference type="Gene3D" id="1.10.443.10">
    <property type="entry name" value="Intergrase catalytic core"/>
    <property type="match status" value="1"/>
</dbReference>
<dbReference type="PROSITE" id="PS51900">
    <property type="entry name" value="CB"/>
    <property type="match status" value="1"/>
</dbReference>
<dbReference type="PANTHER" id="PTHR30349">
    <property type="entry name" value="PHAGE INTEGRASE-RELATED"/>
    <property type="match status" value="1"/>
</dbReference>